<feature type="transmembrane region" description="Helical" evidence="2">
    <location>
        <begin position="125"/>
        <end position="146"/>
    </location>
</feature>
<dbReference type="EMBL" id="PYYB01000003">
    <property type="protein sequence ID" value="PTL55606.1"/>
    <property type="molecule type" value="Genomic_DNA"/>
</dbReference>
<dbReference type="Proteomes" id="UP000240739">
    <property type="component" value="Unassembled WGS sequence"/>
</dbReference>
<evidence type="ECO:0000313" key="3">
    <source>
        <dbReference type="EMBL" id="PTL55606.1"/>
    </source>
</evidence>
<name>A0A2T4UDL8_9ACTN</name>
<feature type="transmembrane region" description="Helical" evidence="2">
    <location>
        <begin position="152"/>
        <end position="170"/>
    </location>
</feature>
<dbReference type="RefSeq" id="WP_107570649.1">
    <property type="nucleotide sequence ID" value="NZ_PYYB01000003.1"/>
</dbReference>
<feature type="transmembrane region" description="Helical" evidence="2">
    <location>
        <begin position="182"/>
        <end position="206"/>
    </location>
</feature>
<keyword evidence="4" id="KW-1185">Reference proteome</keyword>
<feature type="transmembrane region" description="Helical" evidence="2">
    <location>
        <begin position="39"/>
        <end position="58"/>
    </location>
</feature>
<keyword evidence="2" id="KW-1133">Transmembrane helix</keyword>
<organism evidence="3 4">
    <name type="scientific">Paraconexibacter algicola</name>
    <dbReference type="NCBI Taxonomy" id="2133960"/>
    <lineage>
        <taxon>Bacteria</taxon>
        <taxon>Bacillati</taxon>
        <taxon>Actinomycetota</taxon>
        <taxon>Thermoleophilia</taxon>
        <taxon>Solirubrobacterales</taxon>
        <taxon>Paraconexibacteraceae</taxon>
        <taxon>Paraconexibacter</taxon>
    </lineage>
</organism>
<reference evidence="3 4" key="1">
    <citation type="submission" date="2018-03" db="EMBL/GenBank/DDBJ databases">
        <title>Aquarubrobacter algicola gen. nov., sp. nov., a novel actinobacterium isolated from shallow eutrophic lake during the end of cyanobacterial harmful algal blooms.</title>
        <authorList>
            <person name="Chun S.J."/>
        </authorList>
    </citation>
    <scope>NUCLEOTIDE SEQUENCE [LARGE SCALE GENOMIC DNA]</scope>
    <source>
        <strain evidence="3 4">Seoho-28</strain>
    </source>
</reference>
<comment type="caution">
    <text evidence="3">The sequence shown here is derived from an EMBL/GenBank/DDBJ whole genome shotgun (WGS) entry which is preliminary data.</text>
</comment>
<proteinExistence type="predicted"/>
<keyword evidence="2" id="KW-0472">Membrane</keyword>
<feature type="transmembrane region" description="Helical" evidence="2">
    <location>
        <begin position="248"/>
        <end position="264"/>
    </location>
</feature>
<feature type="transmembrane region" description="Helical" evidence="2">
    <location>
        <begin position="12"/>
        <end position="33"/>
    </location>
</feature>
<keyword evidence="2" id="KW-0812">Transmembrane</keyword>
<protein>
    <submittedName>
        <fullName evidence="3">Uncharacterized protein</fullName>
    </submittedName>
</protein>
<feature type="compositionally biased region" description="Pro residues" evidence="1">
    <location>
        <begin position="293"/>
        <end position="309"/>
    </location>
</feature>
<feature type="region of interest" description="Disordered" evidence="1">
    <location>
        <begin position="293"/>
        <end position="316"/>
    </location>
</feature>
<gene>
    <name evidence="3" type="ORF">C7Y72_18385</name>
</gene>
<feature type="transmembrane region" description="Helical" evidence="2">
    <location>
        <begin position="270"/>
        <end position="287"/>
    </location>
</feature>
<accession>A0A2T4UDL8</accession>
<feature type="transmembrane region" description="Helical" evidence="2">
    <location>
        <begin position="98"/>
        <end position="118"/>
    </location>
</feature>
<evidence type="ECO:0000256" key="1">
    <source>
        <dbReference type="SAM" id="MobiDB-lite"/>
    </source>
</evidence>
<evidence type="ECO:0000256" key="2">
    <source>
        <dbReference type="SAM" id="Phobius"/>
    </source>
</evidence>
<feature type="transmembrane region" description="Helical" evidence="2">
    <location>
        <begin position="218"/>
        <end position="241"/>
    </location>
</feature>
<evidence type="ECO:0000313" key="4">
    <source>
        <dbReference type="Proteomes" id="UP000240739"/>
    </source>
</evidence>
<dbReference type="AlphaFoldDB" id="A0A2T4UDL8"/>
<sequence>MLRLLTPEPFRGDQIAAGAVALTVLVGLLSLRLQDDLGAGGRLAITVVVLALLTTIAWRSPTEPTSPRGYQVALYLCTWFLTLVALRDVVELLDAELAQATTLLWTSAVLMAVAVVWARARYTAALTLLAALSGIVLVLSAAETVGDPSPAGYRRLLLVCAVVLALVALARRDRRPAHAAQLANAAGVAVGAILASAALEGVGFLLRLAGGPAGGVEVGLGTGWELLGLAAGFGLVAYGAVDEHRGPVVVGIVVLAEWLLVVGADGGLVGWPLVLAAGSLFLLVVGLRPATPLPPPPGEPDLPDTPLPLPWRRDRS</sequence>